<dbReference type="InterPro" id="IPR050282">
    <property type="entry name" value="Cycloisomerase_2"/>
</dbReference>
<dbReference type="RefSeq" id="WP_053187801.1">
    <property type="nucleotide sequence ID" value="NZ_LGIA01000205.1"/>
</dbReference>
<dbReference type="InterPro" id="IPR015943">
    <property type="entry name" value="WD40/YVTN_repeat-like_dom_sf"/>
</dbReference>
<dbReference type="PROSITE" id="PS51257">
    <property type="entry name" value="PROKAR_LIPOPROTEIN"/>
    <property type="match status" value="1"/>
</dbReference>
<organism evidence="3 4">
    <name type="scientific">Sunxiuqinia dokdonensis</name>
    <dbReference type="NCBI Taxonomy" id="1409788"/>
    <lineage>
        <taxon>Bacteria</taxon>
        <taxon>Pseudomonadati</taxon>
        <taxon>Bacteroidota</taxon>
        <taxon>Bacteroidia</taxon>
        <taxon>Marinilabiliales</taxon>
        <taxon>Prolixibacteraceae</taxon>
        <taxon>Sunxiuqinia</taxon>
    </lineage>
</organism>
<dbReference type="GO" id="GO:0006006">
    <property type="term" value="P:glucose metabolic process"/>
    <property type="evidence" value="ECO:0007669"/>
    <property type="project" value="UniProtKB-KW"/>
</dbReference>
<evidence type="ECO:0000313" key="4">
    <source>
        <dbReference type="Proteomes" id="UP000036958"/>
    </source>
</evidence>
<name>A0A0L8V3G5_9BACT</name>
<evidence type="ECO:0000256" key="1">
    <source>
        <dbReference type="ARBA" id="ARBA00005564"/>
    </source>
</evidence>
<dbReference type="InterPro" id="IPR019405">
    <property type="entry name" value="Lactonase_7-beta_prop"/>
</dbReference>
<dbReference type="InterPro" id="IPR011048">
    <property type="entry name" value="Haem_d1_sf"/>
</dbReference>
<sequence>MKKTDLFIPLITILLVSCSPKKETLLYVGTYTENESEGIYTYQFDQETGELALKLVTPNKENPSFLTTSPDRKYLYAVSEVTESPGMDSGSVTAYRITASGALEKINQKATKGYHPCHVEVSPDGNFVVASNYSSGTLSFYRVDQDGGLSDSFQQIQHEGTGPDTIRQKQPHAHSALFDASGEWLVSADLGNDKLEFYQYNEATAQFQEAEKPFVAMEPGAGPRHFTFSPDGQFIYVMNELNSTVSVLKKQGEHFELQESVSALPAGFAGDSYGADIHLSADGRFVYSSNRGHNSIAVFGREPDGSIRLIETVSVEGEWPRNFALTPNGSFLLVANQHSNNVTVFRVDPQAGTLSYTGKSVDIPNPVCLQFLSR</sequence>
<dbReference type="Proteomes" id="UP000036958">
    <property type="component" value="Unassembled WGS sequence"/>
</dbReference>
<gene>
    <name evidence="3" type="ORF">NC99_41870</name>
</gene>
<keyword evidence="4" id="KW-1185">Reference proteome</keyword>
<dbReference type="STRING" id="1409788.NC99_41870"/>
<evidence type="ECO:0000313" key="3">
    <source>
        <dbReference type="EMBL" id="KOH42971.1"/>
    </source>
</evidence>
<dbReference type="FunFam" id="2.130.10.10:FF:000306">
    <property type="entry name" value="3-carboxymuconate cyclase"/>
    <property type="match status" value="1"/>
</dbReference>
<dbReference type="PANTHER" id="PTHR30344">
    <property type="entry name" value="6-PHOSPHOGLUCONOLACTONASE-RELATED"/>
    <property type="match status" value="1"/>
</dbReference>
<dbReference type="GO" id="GO:0005829">
    <property type="term" value="C:cytosol"/>
    <property type="evidence" value="ECO:0007669"/>
    <property type="project" value="TreeGrafter"/>
</dbReference>
<protein>
    <recommendedName>
        <fullName evidence="5">6-phosphogluconolactonase</fullName>
    </recommendedName>
</protein>
<dbReference type="GO" id="GO:0017057">
    <property type="term" value="F:6-phosphogluconolactonase activity"/>
    <property type="evidence" value="ECO:0007669"/>
    <property type="project" value="TreeGrafter"/>
</dbReference>
<dbReference type="Pfam" id="PF10282">
    <property type="entry name" value="Lactonase"/>
    <property type="match status" value="1"/>
</dbReference>
<dbReference type="EMBL" id="LGIA01000205">
    <property type="protein sequence ID" value="KOH42971.1"/>
    <property type="molecule type" value="Genomic_DNA"/>
</dbReference>
<proteinExistence type="inferred from homology"/>
<accession>A0A0L8V3G5</accession>
<dbReference type="PANTHER" id="PTHR30344:SF1">
    <property type="entry name" value="6-PHOSPHOGLUCONOLACTONASE"/>
    <property type="match status" value="1"/>
</dbReference>
<reference evidence="4" key="1">
    <citation type="submission" date="2015-07" db="EMBL/GenBank/DDBJ databases">
        <title>Genome sequencing of Sunxiuqinia dokdonensis strain SK.</title>
        <authorList>
            <person name="Ahn S."/>
            <person name="Kim B.-C."/>
        </authorList>
    </citation>
    <scope>NUCLEOTIDE SEQUENCE [LARGE SCALE GENOMIC DNA]</scope>
    <source>
        <strain evidence="4">SK</strain>
    </source>
</reference>
<evidence type="ECO:0008006" key="5">
    <source>
        <dbReference type="Google" id="ProtNLM"/>
    </source>
</evidence>
<keyword evidence="2" id="KW-0313">Glucose metabolism</keyword>
<comment type="caution">
    <text evidence="3">The sequence shown here is derived from an EMBL/GenBank/DDBJ whole genome shotgun (WGS) entry which is preliminary data.</text>
</comment>
<comment type="similarity">
    <text evidence="1">Belongs to the cycloisomerase 2 family.</text>
</comment>
<dbReference type="SUPFAM" id="SSF51004">
    <property type="entry name" value="C-terminal (heme d1) domain of cytochrome cd1-nitrite reductase"/>
    <property type="match status" value="1"/>
</dbReference>
<keyword evidence="2" id="KW-0119">Carbohydrate metabolism</keyword>
<dbReference type="Gene3D" id="2.130.10.10">
    <property type="entry name" value="YVTN repeat-like/Quinoprotein amine dehydrogenase"/>
    <property type="match status" value="1"/>
</dbReference>
<dbReference type="OrthoDB" id="9790815at2"/>
<dbReference type="AlphaFoldDB" id="A0A0L8V3G5"/>
<evidence type="ECO:0000256" key="2">
    <source>
        <dbReference type="ARBA" id="ARBA00022526"/>
    </source>
</evidence>